<evidence type="ECO:0000256" key="5">
    <source>
        <dbReference type="SAM" id="MobiDB-lite"/>
    </source>
</evidence>
<accession>A0ABX7SPY9</accession>
<feature type="region of interest" description="Disordered" evidence="5">
    <location>
        <begin position="340"/>
        <end position="361"/>
    </location>
</feature>
<dbReference type="InterPro" id="IPR029052">
    <property type="entry name" value="Metallo-depent_PP-like"/>
</dbReference>
<dbReference type="Gene3D" id="3.60.21.10">
    <property type="match status" value="1"/>
</dbReference>
<comment type="similarity">
    <text evidence="4">Belongs to the cyclic nucleotide phosphodiesterase class-III family.</text>
</comment>
<feature type="domain" description="Calcineurin-like phosphoesterase" evidence="6">
    <location>
        <begin position="1"/>
        <end position="248"/>
    </location>
</feature>
<dbReference type="Pfam" id="PF00149">
    <property type="entry name" value="Metallophos"/>
    <property type="match status" value="1"/>
</dbReference>
<dbReference type="RefSeq" id="WP_207826959.1">
    <property type="nucleotide sequence ID" value="NZ_CP062006.1"/>
</dbReference>
<proteinExistence type="inferred from homology"/>
<evidence type="ECO:0000256" key="4">
    <source>
        <dbReference type="ARBA" id="ARBA00025742"/>
    </source>
</evidence>
<evidence type="ECO:0000259" key="7">
    <source>
        <dbReference type="Pfam" id="PF19976"/>
    </source>
</evidence>
<dbReference type="Pfam" id="PF19976">
    <property type="entry name" value="GAAD"/>
    <property type="match status" value="1"/>
</dbReference>
<keyword evidence="9" id="KW-1185">Reference proteome</keyword>
<dbReference type="InterPro" id="IPR045533">
    <property type="entry name" value="GAAD"/>
</dbReference>
<keyword evidence="1" id="KW-0479">Metal-binding</keyword>
<dbReference type="InterPro" id="IPR004843">
    <property type="entry name" value="Calcineurin-like_PHP"/>
</dbReference>
<evidence type="ECO:0000256" key="1">
    <source>
        <dbReference type="ARBA" id="ARBA00022723"/>
    </source>
</evidence>
<dbReference type="EMBL" id="CP062006">
    <property type="protein sequence ID" value="QTC89196.1"/>
    <property type="molecule type" value="Genomic_DNA"/>
</dbReference>
<keyword evidence="3" id="KW-0408">Iron</keyword>
<gene>
    <name evidence="8" type="ORF">IFE19_07680</name>
</gene>
<protein>
    <submittedName>
        <fullName evidence="8">Metallophosphoesterase</fullName>
    </submittedName>
</protein>
<dbReference type="PANTHER" id="PTHR42988">
    <property type="entry name" value="PHOSPHOHYDROLASE"/>
    <property type="match status" value="1"/>
</dbReference>
<reference evidence="8 9" key="1">
    <citation type="submission" date="2020-09" db="EMBL/GenBank/DDBJ databases">
        <title>Brevundimonas sp. LVF1 isolated from an oligotrophic pond in Goettingen, Germany.</title>
        <authorList>
            <person name="Friedrich I."/>
            <person name="Klassen A."/>
            <person name="Neubauer H."/>
            <person name="Schneider D."/>
            <person name="Hertel R."/>
            <person name="Daniel R."/>
        </authorList>
    </citation>
    <scope>NUCLEOTIDE SEQUENCE [LARGE SCALE GENOMIC DNA]</scope>
    <source>
        <strain evidence="8 9">LVF1</strain>
    </source>
</reference>
<keyword evidence="2" id="KW-0378">Hydrolase</keyword>
<evidence type="ECO:0000259" key="6">
    <source>
        <dbReference type="Pfam" id="PF00149"/>
    </source>
</evidence>
<dbReference type="InterPro" id="IPR050884">
    <property type="entry name" value="CNP_phosphodiesterase-III"/>
</dbReference>
<dbReference type="Proteomes" id="UP000663942">
    <property type="component" value="Chromosome"/>
</dbReference>
<evidence type="ECO:0000313" key="8">
    <source>
        <dbReference type="EMBL" id="QTC89196.1"/>
    </source>
</evidence>
<evidence type="ECO:0000313" key="9">
    <source>
        <dbReference type="Proteomes" id="UP000663942"/>
    </source>
</evidence>
<dbReference type="PANTHER" id="PTHR42988:SF2">
    <property type="entry name" value="CYCLIC NUCLEOTIDE PHOSPHODIESTERASE CBUA0032-RELATED"/>
    <property type="match status" value="1"/>
</dbReference>
<name>A0ABX7SPY9_9CAUL</name>
<organism evidence="8 9">
    <name type="scientific">Brevundimonas pondensis</name>
    <dbReference type="NCBI Taxonomy" id="2774189"/>
    <lineage>
        <taxon>Bacteria</taxon>
        <taxon>Pseudomonadati</taxon>
        <taxon>Pseudomonadota</taxon>
        <taxon>Alphaproteobacteria</taxon>
        <taxon>Caulobacterales</taxon>
        <taxon>Caulobacteraceae</taxon>
        <taxon>Brevundimonas</taxon>
    </lineage>
</organism>
<sequence>MLILHISDIHFQAPECLDQDTDPHFPVRTRMMRDLTQQIEKQGPVGAILIGGDVAYKAHPDEYKTAWVWIQQLAVISHCPMERIFVVPGNHDVDRGIIRSGVSIQNVQHAIGSEPLNGREWKLRQQLRDEEAGQNLLKPHAAYNDFAAPLGCQIWPKKPFWHQDVDLGGGVNLRLYGLTSTLLSGRGGEDDVLGSLYLSGIQTVLDPAPNTANLVLMHHPLDWLEDGEEVDDVLTTRAAFHLFGHKHKQRAVLESNYVRLGAGAVNPSRSEKPYEPGYNLINLAVEGTGADRLIRVELHQRRWQTNPEKFVAIETQAGDTVFRSTIAVPEEPPLPKIDGGFAGAPAAPGQAPPAPESDTDSYDAEAAMGEEHTRDLLYRFWRLSSSQRREIVQALGLLEDGEMKLPEPQRYGQALIRAGQQGLMDKVAAEVAKREN</sequence>
<dbReference type="SUPFAM" id="SSF56300">
    <property type="entry name" value="Metallo-dependent phosphatases"/>
    <property type="match status" value="1"/>
</dbReference>
<evidence type="ECO:0000256" key="3">
    <source>
        <dbReference type="ARBA" id="ARBA00023004"/>
    </source>
</evidence>
<evidence type="ECO:0000256" key="2">
    <source>
        <dbReference type="ARBA" id="ARBA00022801"/>
    </source>
</evidence>
<feature type="domain" description="GTPase-associated adaptor" evidence="7">
    <location>
        <begin position="373"/>
        <end position="431"/>
    </location>
</feature>